<evidence type="ECO:0000313" key="2">
    <source>
        <dbReference type="EMBL" id="PXA05361.1"/>
    </source>
</evidence>
<evidence type="ECO:0008006" key="4">
    <source>
        <dbReference type="Google" id="ProtNLM"/>
    </source>
</evidence>
<evidence type="ECO:0000256" key="1">
    <source>
        <dbReference type="SAM" id="Phobius"/>
    </source>
</evidence>
<comment type="caution">
    <text evidence="2">The sequence shown here is derived from an EMBL/GenBank/DDBJ whole genome shotgun (WGS) entry which is preliminary data.</text>
</comment>
<organism evidence="2 3">
    <name type="scientific">Coraliomargarita sinensis</name>
    <dbReference type="NCBI Taxonomy" id="2174842"/>
    <lineage>
        <taxon>Bacteria</taxon>
        <taxon>Pseudomonadati</taxon>
        <taxon>Verrucomicrobiota</taxon>
        <taxon>Opitutia</taxon>
        <taxon>Puniceicoccales</taxon>
        <taxon>Coraliomargaritaceae</taxon>
        <taxon>Coraliomargarita</taxon>
    </lineage>
</organism>
<dbReference type="AlphaFoldDB" id="A0A317ZPQ4"/>
<evidence type="ECO:0000313" key="3">
    <source>
        <dbReference type="Proteomes" id="UP000247099"/>
    </source>
</evidence>
<feature type="transmembrane region" description="Helical" evidence="1">
    <location>
        <begin position="12"/>
        <end position="41"/>
    </location>
</feature>
<dbReference type="Proteomes" id="UP000247099">
    <property type="component" value="Unassembled WGS sequence"/>
</dbReference>
<name>A0A317ZPQ4_9BACT</name>
<reference evidence="2 3" key="1">
    <citation type="submission" date="2018-05" db="EMBL/GenBank/DDBJ databases">
        <title>Coraliomargarita sinensis sp. nov., isolated from a marine solar saltern.</title>
        <authorList>
            <person name="Zhou L.Y."/>
        </authorList>
    </citation>
    <scope>NUCLEOTIDE SEQUENCE [LARGE SCALE GENOMIC DNA]</scope>
    <source>
        <strain evidence="2 3">WN38</strain>
    </source>
</reference>
<protein>
    <recommendedName>
        <fullName evidence="4">Transmembrane protein</fullName>
    </recommendedName>
</protein>
<proteinExistence type="predicted"/>
<dbReference type="InParanoid" id="A0A317ZPQ4"/>
<accession>A0A317ZPQ4</accession>
<dbReference type="EMBL" id="QHJQ01000001">
    <property type="protein sequence ID" value="PXA05361.1"/>
    <property type="molecule type" value="Genomic_DNA"/>
</dbReference>
<sequence>MNEDESHLRGLAIAHYVVGGFMILFACIPLIHTFIGLSVILGIEGMQQALAEGGEAPPAGWFGWLFFLIGLGAFLLGQAVSISVVVSGRFLRQRKHYWFSFVLACLACTFMPFGTVLGVLTIIVLSRDSVKGLYGIN</sequence>
<gene>
    <name evidence="2" type="ORF">DDZ13_00405</name>
</gene>
<dbReference type="OrthoDB" id="281928at2"/>
<keyword evidence="3" id="KW-1185">Reference proteome</keyword>
<keyword evidence="1" id="KW-0812">Transmembrane</keyword>
<feature type="transmembrane region" description="Helical" evidence="1">
    <location>
        <begin position="61"/>
        <end position="86"/>
    </location>
</feature>
<keyword evidence="1" id="KW-0472">Membrane</keyword>
<keyword evidence="1" id="KW-1133">Transmembrane helix</keyword>
<dbReference type="RefSeq" id="WP_110129442.1">
    <property type="nucleotide sequence ID" value="NZ_QHJQ01000001.1"/>
</dbReference>
<feature type="transmembrane region" description="Helical" evidence="1">
    <location>
        <begin position="98"/>
        <end position="125"/>
    </location>
</feature>